<evidence type="ECO:0008006" key="6">
    <source>
        <dbReference type="Google" id="ProtNLM"/>
    </source>
</evidence>
<feature type="signal peptide" evidence="3">
    <location>
        <begin position="1"/>
        <end position="17"/>
    </location>
</feature>
<dbReference type="GeneID" id="89937940"/>
<dbReference type="RefSeq" id="XP_064667217.1">
    <property type="nucleotide sequence ID" value="XM_064813815.1"/>
</dbReference>
<feature type="region of interest" description="Disordered" evidence="1">
    <location>
        <begin position="141"/>
        <end position="210"/>
    </location>
</feature>
<feature type="compositionally biased region" description="Low complexity" evidence="1">
    <location>
        <begin position="168"/>
        <end position="204"/>
    </location>
</feature>
<name>A0AAN6TAA6_9PEZI</name>
<feature type="compositionally biased region" description="Gly residues" evidence="1">
    <location>
        <begin position="142"/>
        <end position="167"/>
    </location>
</feature>
<evidence type="ECO:0000256" key="2">
    <source>
        <dbReference type="SAM" id="Phobius"/>
    </source>
</evidence>
<keyword evidence="5" id="KW-1185">Reference proteome</keyword>
<dbReference type="AlphaFoldDB" id="A0AAN6TAA6"/>
<sequence>MISQPVLLAALAGTAAAVAVAPTPSHHIGLLPTPVVRREVEARQTDAACLAAISDVYEDMPTPPSQVVDFFMSQTVTDLSAFCEVTPPPSVESAMSSYVNDVSSWFNDVSDDFASALDKCPDLSSIYNSLTDQVGAIPTCGSGSGGSGGSGSGSGSGSGATGTGGSSGAQQTGGSNSGSGFNSAGSNSNGNNNNNNGNNNNNKNNGDRRNAAAPRQVGLVGAGVALAGFLIGIIAL</sequence>
<evidence type="ECO:0000313" key="4">
    <source>
        <dbReference type="EMBL" id="KAK4109647.1"/>
    </source>
</evidence>
<evidence type="ECO:0000256" key="1">
    <source>
        <dbReference type="SAM" id="MobiDB-lite"/>
    </source>
</evidence>
<evidence type="ECO:0000313" key="5">
    <source>
        <dbReference type="Proteomes" id="UP001302812"/>
    </source>
</evidence>
<gene>
    <name evidence="4" type="ORF">N656DRAFT_770955</name>
</gene>
<dbReference type="Proteomes" id="UP001302812">
    <property type="component" value="Unassembled WGS sequence"/>
</dbReference>
<feature type="transmembrane region" description="Helical" evidence="2">
    <location>
        <begin position="217"/>
        <end position="235"/>
    </location>
</feature>
<keyword evidence="2" id="KW-1133">Transmembrane helix</keyword>
<feature type="chain" id="PRO_5043050069" description="Infection structure specific protein" evidence="3">
    <location>
        <begin position="18"/>
        <end position="236"/>
    </location>
</feature>
<reference evidence="4" key="2">
    <citation type="submission" date="2023-05" db="EMBL/GenBank/DDBJ databases">
        <authorList>
            <consortium name="Lawrence Berkeley National Laboratory"/>
            <person name="Steindorff A."/>
            <person name="Hensen N."/>
            <person name="Bonometti L."/>
            <person name="Westerberg I."/>
            <person name="Brannstrom I.O."/>
            <person name="Guillou S."/>
            <person name="Cros-Aarteil S."/>
            <person name="Calhoun S."/>
            <person name="Haridas S."/>
            <person name="Kuo A."/>
            <person name="Mondo S."/>
            <person name="Pangilinan J."/>
            <person name="Riley R."/>
            <person name="Labutti K."/>
            <person name="Andreopoulos B."/>
            <person name="Lipzen A."/>
            <person name="Chen C."/>
            <person name="Yanf M."/>
            <person name="Daum C."/>
            <person name="Ng V."/>
            <person name="Clum A."/>
            <person name="Ohm R."/>
            <person name="Martin F."/>
            <person name="Silar P."/>
            <person name="Natvig D."/>
            <person name="Lalanne C."/>
            <person name="Gautier V."/>
            <person name="Ament-Velasquez S.L."/>
            <person name="Kruys A."/>
            <person name="Hutchinson M.I."/>
            <person name="Powell A.J."/>
            <person name="Barry K."/>
            <person name="Miller A.N."/>
            <person name="Grigoriev I.V."/>
            <person name="Debuchy R."/>
            <person name="Gladieux P."/>
            <person name="Thoren M.H."/>
            <person name="Johannesson H."/>
        </authorList>
    </citation>
    <scope>NUCLEOTIDE SEQUENCE</scope>
    <source>
        <strain evidence="4">CBS 508.74</strain>
    </source>
</reference>
<organism evidence="4 5">
    <name type="scientific">Canariomyces notabilis</name>
    <dbReference type="NCBI Taxonomy" id="2074819"/>
    <lineage>
        <taxon>Eukaryota</taxon>
        <taxon>Fungi</taxon>
        <taxon>Dikarya</taxon>
        <taxon>Ascomycota</taxon>
        <taxon>Pezizomycotina</taxon>
        <taxon>Sordariomycetes</taxon>
        <taxon>Sordariomycetidae</taxon>
        <taxon>Sordariales</taxon>
        <taxon>Chaetomiaceae</taxon>
        <taxon>Canariomyces</taxon>
    </lineage>
</organism>
<keyword evidence="2" id="KW-0472">Membrane</keyword>
<keyword evidence="3" id="KW-0732">Signal</keyword>
<evidence type="ECO:0000256" key="3">
    <source>
        <dbReference type="SAM" id="SignalP"/>
    </source>
</evidence>
<protein>
    <recommendedName>
        <fullName evidence="6">Infection structure specific protein</fullName>
    </recommendedName>
</protein>
<keyword evidence="2" id="KW-0812">Transmembrane</keyword>
<proteinExistence type="predicted"/>
<accession>A0AAN6TAA6</accession>
<reference evidence="4" key="1">
    <citation type="journal article" date="2023" name="Mol. Phylogenet. Evol.">
        <title>Genome-scale phylogeny and comparative genomics of the fungal order Sordariales.</title>
        <authorList>
            <person name="Hensen N."/>
            <person name="Bonometti L."/>
            <person name="Westerberg I."/>
            <person name="Brannstrom I.O."/>
            <person name="Guillou S."/>
            <person name="Cros-Aarteil S."/>
            <person name="Calhoun S."/>
            <person name="Haridas S."/>
            <person name="Kuo A."/>
            <person name="Mondo S."/>
            <person name="Pangilinan J."/>
            <person name="Riley R."/>
            <person name="LaButti K."/>
            <person name="Andreopoulos B."/>
            <person name="Lipzen A."/>
            <person name="Chen C."/>
            <person name="Yan M."/>
            <person name="Daum C."/>
            <person name="Ng V."/>
            <person name="Clum A."/>
            <person name="Steindorff A."/>
            <person name="Ohm R.A."/>
            <person name="Martin F."/>
            <person name="Silar P."/>
            <person name="Natvig D.O."/>
            <person name="Lalanne C."/>
            <person name="Gautier V."/>
            <person name="Ament-Velasquez S.L."/>
            <person name="Kruys A."/>
            <person name="Hutchinson M.I."/>
            <person name="Powell A.J."/>
            <person name="Barry K."/>
            <person name="Miller A.N."/>
            <person name="Grigoriev I.V."/>
            <person name="Debuchy R."/>
            <person name="Gladieux P."/>
            <person name="Hiltunen Thoren M."/>
            <person name="Johannesson H."/>
        </authorList>
    </citation>
    <scope>NUCLEOTIDE SEQUENCE</scope>
    <source>
        <strain evidence="4">CBS 508.74</strain>
    </source>
</reference>
<dbReference type="EMBL" id="MU853355">
    <property type="protein sequence ID" value="KAK4109647.1"/>
    <property type="molecule type" value="Genomic_DNA"/>
</dbReference>
<comment type="caution">
    <text evidence="4">The sequence shown here is derived from an EMBL/GenBank/DDBJ whole genome shotgun (WGS) entry which is preliminary data.</text>
</comment>